<keyword evidence="4 6" id="KW-0067">ATP-binding</keyword>
<feature type="compositionally biased region" description="Basic residues" evidence="8">
    <location>
        <begin position="80"/>
        <end position="92"/>
    </location>
</feature>
<keyword evidence="2 6" id="KW-0378">Hydrolase</keyword>
<dbReference type="PROSITE" id="PS51194">
    <property type="entry name" value="HELICASE_CTER"/>
    <property type="match status" value="1"/>
</dbReference>
<evidence type="ECO:0000256" key="1">
    <source>
        <dbReference type="ARBA" id="ARBA00022741"/>
    </source>
</evidence>
<dbReference type="Pfam" id="PF00270">
    <property type="entry name" value="DEAD"/>
    <property type="match status" value="1"/>
</dbReference>
<dbReference type="AlphaFoldDB" id="A0A8H7PQH5"/>
<dbReference type="PROSITE" id="PS51192">
    <property type="entry name" value="HELICASE_ATP_BIND_1"/>
    <property type="match status" value="1"/>
</dbReference>
<dbReference type="EMBL" id="JAEPRA010000012">
    <property type="protein sequence ID" value="KAG2177421.1"/>
    <property type="molecule type" value="Genomic_DNA"/>
</dbReference>
<dbReference type="GO" id="GO:0005524">
    <property type="term" value="F:ATP binding"/>
    <property type="evidence" value="ECO:0007669"/>
    <property type="project" value="UniProtKB-UniRule"/>
</dbReference>
<feature type="domain" description="Helicase C-terminal" evidence="10">
    <location>
        <begin position="484"/>
        <end position="663"/>
    </location>
</feature>
<dbReference type="InterPro" id="IPR027417">
    <property type="entry name" value="P-loop_NTPase"/>
</dbReference>
<dbReference type="PANTHER" id="PTHR24031">
    <property type="entry name" value="RNA HELICASE"/>
    <property type="match status" value="1"/>
</dbReference>
<evidence type="ECO:0000256" key="6">
    <source>
        <dbReference type="RuleBase" id="RU000492"/>
    </source>
</evidence>
<feature type="compositionally biased region" description="Basic and acidic residues" evidence="8">
    <location>
        <begin position="1"/>
        <end position="31"/>
    </location>
</feature>
<feature type="region of interest" description="Disordered" evidence="8">
    <location>
        <begin position="1"/>
        <end position="105"/>
    </location>
</feature>
<name>A0A8H7PQH5_9FUNG</name>
<accession>A0A8H7PQH5</accession>
<reference evidence="11" key="1">
    <citation type="submission" date="2020-12" db="EMBL/GenBank/DDBJ databases">
        <title>Metabolic potential, ecology and presence of endohyphal bacteria is reflected in genomic diversity of Mucoromycotina.</title>
        <authorList>
            <person name="Muszewska A."/>
            <person name="Okrasinska A."/>
            <person name="Steczkiewicz K."/>
            <person name="Drgas O."/>
            <person name="Orlowska M."/>
            <person name="Perlinska-Lenart U."/>
            <person name="Aleksandrzak-Piekarczyk T."/>
            <person name="Szatraj K."/>
            <person name="Zielenkiewicz U."/>
            <person name="Pilsyk S."/>
            <person name="Malc E."/>
            <person name="Mieczkowski P."/>
            <person name="Kruszewska J.S."/>
            <person name="Biernat P."/>
            <person name="Pawlowska J."/>
        </authorList>
    </citation>
    <scope>NUCLEOTIDE SEQUENCE</scope>
    <source>
        <strain evidence="11">WA0000051536</strain>
    </source>
</reference>
<dbReference type="InterPro" id="IPR001650">
    <property type="entry name" value="Helicase_C-like"/>
</dbReference>
<keyword evidence="3 6" id="KW-0347">Helicase</keyword>
<comment type="caution">
    <text evidence="11">The sequence shown here is derived from an EMBL/GenBank/DDBJ whole genome shotgun (WGS) entry which is preliminary data.</text>
</comment>
<dbReference type="EC" id="3.6.4.13" evidence="7"/>
<comment type="catalytic activity">
    <reaction evidence="7">
        <text>ATP + H2O = ADP + phosphate + H(+)</text>
        <dbReference type="Rhea" id="RHEA:13065"/>
        <dbReference type="ChEBI" id="CHEBI:15377"/>
        <dbReference type="ChEBI" id="CHEBI:15378"/>
        <dbReference type="ChEBI" id="CHEBI:30616"/>
        <dbReference type="ChEBI" id="CHEBI:43474"/>
        <dbReference type="ChEBI" id="CHEBI:456216"/>
        <dbReference type="EC" id="3.6.4.13"/>
    </reaction>
</comment>
<dbReference type="SMART" id="SM00490">
    <property type="entry name" value="HELICc"/>
    <property type="match status" value="1"/>
</dbReference>
<organism evidence="11 12">
    <name type="scientific">Umbelopsis vinacea</name>
    <dbReference type="NCBI Taxonomy" id="44442"/>
    <lineage>
        <taxon>Eukaryota</taxon>
        <taxon>Fungi</taxon>
        <taxon>Fungi incertae sedis</taxon>
        <taxon>Mucoromycota</taxon>
        <taxon>Mucoromycotina</taxon>
        <taxon>Umbelopsidomycetes</taxon>
        <taxon>Umbelopsidales</taxon>
        <taxon>Umbelopsidaceae</taxon>
        <taxon>Umbelopsis</taxon>
    </lineage>
</organism>
<protein>
    <recommendedName>
        <fullName evidence="7">ATP-dependent RNA helicase</fullName>
        <ecNumber evidence="7">3.6.4.13</ecNumber>
    </recommendedName>
</protein>
<evidence type="ECO:0000313" key="11">
    <source>
        <dbReference type="EMBL" id="KAG2177421.1"/>
    </source>
</evidence>
<evidence type="ECO:0000256" key="4">
    <source>
        <dbReference type="ARBA" id="ARBA00022840"/>
    </source>
</evidence>
<dbReference type="GO" id="GO:0016787">
    <property type="term" value="F:hydrolase activity"/>
    <property type="evidence" value="ECO:0007669"/>
    <property type="project" value="UniProtKB-KW"/>
</dbReference>
<dbReference type="CDD" id="cd18787">
    <property type="entry name" value="SF2_C_DEAD"/>
    <property type="match status" value="1"/>
</dbReference>
<sequence>MFSIARHDESENDERSYEKRLDRLSKLNERVSKKRKQTSADHDEDLPQEELAPMEVELPVADTTVDNENAPDAVEEIEHKKAKRNKPKKKKAKQDEPAQPEEEMEVVEVAESDELTLPTPDELVDETETLEEAVEEAVEEVAEEESMLQAFPDFTPTEPDVKDVAQLKSMGIPYWLAHPTIIEQGQTTPLTEMAGLSKNLLERCRDQGIDEFFAVQTAVVPIFLKSPSLYDSRRPPGDLCVSAPTGSGKTLAYVIPIVQILSTRVVTRLRALVVLPTRDLVSQVRETFEAVTKGTGLKIATATGHHSFAQEQAQIVDNMDDSLLGGSSKIDILIATPGRLIDHLNATPNFSLQHLRFLVIDEADRLLNQSYQDWLTHILRATQPQKLEHRLPADHLQRDSLNVPIHDAIAPSYLETHFELPVSDIDTPKMPCVQKLLFSATLTKNPAKIAGLHLTNPQYVAVRSEGQIGKDDDGSGEKYTTPDTLKEYMIVCPSDQKPMLVLHLLYNLNVKSALCFTKSVESAHRLFMLITFFERAHGKQDDGKIVAAEYSSDLTQSARRSILKKFKQGEIRLLICSDLIGRGIDLDAVDTVISYDVPLYMKKYIHRVGRTARAGREGDAYTLVEQQEARHFKEMLRKGGHLSDVKNLKVPRPNLEPFVDDYKTALTQLGSSLTTAKTSLLRYQASMHVEEEAETKEDASEAGSTHESDNEQSDNDDVEKSDIDM</sequence>
<dbReference type="OrthoDB" id="3370at2759"/>
<dbReference type="CDD" id="cd17956">
    <property type="entry name" value="DEADc_DDX51"/>
    <property type="match status" value="1"/>
</dbReference>
<keyword evidence="12" id="KW-1185">Reference proteome</keyword>
<evidence type="ECO:0000256" key="8">
    <source>
        <dbReference type="SAM" id="MobiDB-lite"/>
    </source>
</evidence>
<dbReference type="SMART" id="SM00487">
    <property type="entry name" value="DEXDc"/>
    <property type="match status" value="1"/>
</dbReference>
<evidence type="ECO:0000259" key="9">
    <source>
        <dbReference type="PROSITE" id="PS51192"/>
    </source>
</evidence>
<dbReference type="PROSITE" id="PS00039">
    <property type="entry name" value="DEAD_ATP_HELICASE"/>
    <property type="match status" value="1"/>
</dbReference>
<evidence type="ECO:0000256" key="2">
    <source>
        <dbReference type="ARBA" id="ARBA00022801"/>
    </source>
</evidence>
<dbReference type="GO" id="GO:0003724">
    <property type="term" value="F:RNA helicase activity"/>
    <property type="evidence" value="ECO:0007669"/>
    <property type="project" value="UniProtKB-EC"/>
</dbReference>
<comment type="function">
    <text evidence="7">RNA helicase.</text>
</comment>
<evidence type="ECO:0000256" key="7">
    <source>
        <dbReference type="RuleBase" id="RU365068"/>
    </source>
</evidence>
<dbReference type="InterPro" id="IPR014001">
    <property type="entry name" value="Helicase_ATP-bd"/>
</dbReference>
<evidence type="ECO:0000313" key="12">
    <source>
        <dbReference type="Proteomes" id="UP000612746"/>
    </source>
</evidence>
<dbReference type="Pfam" id="PF00271">
    <property type="entry name" value="Helicase_C"/>
    <property type="match status" value="1"/>
</dbReference>
<evidence type="ECO:0000256" key="3">
    <source>
        <dbReference type="ARBA" id="ARBA00022806"/>
    </source>
</evidence>
<keyword evidence="1 6" id="KW-0547">Nucleotide-binding</keyword>
<comment type="similarity">
    <text evidence="6">Belongs to the DEAD box helicase family.</text>
</comment>
<evidence type="ECO:0000256" key="5">
    <source>
        <dbReference type="ARBA" id="ARBA00022884"/>
    </source>
</evidence>
<feature type="region of interest" description="Disordered" evidence="8">
    <location>
        <begin position="687"/>
        <end position="725"/>
    </location>
</feature>
<dbReference type="InterPro" id="IPR011545">
    <property type="entry name" value="DEAD/DEAH_box_helicase_dom"/>
</dbReference>
<dbReference type="Proteomes" id="UP000612746">
    <property type="component" value="Unassembled WGS sequence"/>
</dbReference>
<feature type="compositionally biased region" description="Basic and acidic residues" evidence="8">
    <location>
        <begin position="696"/>
        <end position="709"/>
    </location>
</feature>
<feature type="domain" description="Helicase ATP-binding" evidence="9">
    <location>
        <begin position="230"/>
        <end position="460"/>
    </location>
</feature>
<keyword evidence="5 7" id="KW-0694">RNA-binding</keyword>
<dbReference type="Gene3D" id="3.40.50.300">
    <property type="entry name" value="P-loop containing nucleotide triphosphate hydrolases"/>
    <property type="match status" value="2"/>
</dbReference>
<gene>
    <name evidence="11" type="ORF">INT44_007932</name>
</gene>
<dbReference type="GO" id="GO:0003723">
    <property type="term" value="F:RNA binding"/>
    <property type="evidence" value="ECO:0007669"/>
    <property type="project" value="UniProtKB-UniRule"/>
</dbReference>
<dbReference type="InterPro" id="IPR000629">
    <property type="entry name" value="RNA-helicase_DEAD-box_CS"/>
</dbReference>
<dbReference type="SUPFAM" id="SSF52540">
    <property type="entry name" value="P-loop containing nucleoside triphosphate hydrolases"/>
    <property type="match status" value="1"/>
</dbReference>
<proteinExistence type="inferred from homology"/>
<comment type="domain">
    <text evidence="7">The Q motif is unique to and characteristic of the DEAD box family of RNA helicases and controls ATP binding and hydrolysis.</text>
</comment>
<evidence type="ECO:0000259" key="10">
    <source>
        <dbReference type="PROSITE" id="PS51194"/>
    </source>
</evidence>